<dbReference type="EMBL" id="FMAJ01000004">
    <property type="protein sequence ID" value="SCB58490.1"/>
    <property type="molecule type" value="Genomic_DNA"/>
</dbReference>
<dbReference type="AlphaFoldDB" id="A0A1C3Y212"/>
<dbReference type="PANTHER" id="PTHR42901:SF1">
    <property type="entry name" value="ALCOHOL DEHYDROGENASE"/>
    <property type="match status" value="1"/>
</dbReference>
<evidence type="ECO:0000256" key="2">
    <source>
        <dbReference type="ARBA" id="ARBA00023002"/>
    </source>
</evidence>
<name>A0A1C3Y212_9HYPH</name>
<dbReference type="InterPro" id="IPR002347">
    <property type="entry name" value="SDR_fam"/>
</dbReference>
<reference evidence="3 4" key="1">
    <citation type="submission" date="2016-08" db="EMBL/GenBank/DDBJ databases">
        <authorList>
            <person name="Seilhamer J.J."/>
        </authorList>
    </citation>
    <scope>NUCLEOTIDE SEQUENCE [LARGE SCALE GENOMIC DNA]</scope>
    <source>
        <strain evidence="3 4">HBR26</strain>
    </source>
</reference>
<evidence type="ECO:0000313" key="4">
    <source>
        <dbReference type="Proteomes" id="UP000198723"/>
    </source>
</evidence>
<organism evidence="3 4">
    <name type="scientific">Rhizobium aethiopicum</name>
    <dbReference type="NCBI Taxonomy" id="1138170"/>
    <lineage>
        <taxon>Bacteria</taxon>
        <taxon>Pseudomonadati</taxon>
        <taxon>Pseudomonadota</taxon>
        <taxon>Alphaproteobacteria</taxon>
        <taxon>Hyphomicrobiales</taxon>
        <taxon>Rhizobiaceae</taxon>
        <taxon>Rhizobium/Agrobacterium group</taxon>
        <taxon>Rhizobium</taxon>
    </lineage>
</organism>
<dbReference type="Proteomes" id="UP000198723">
    <property type="component" value="Unassembled WGS sequence"/>
</dbReference>
<dbReference type="InterPro" id="IPR020904">
    <property type="entry name" value="Sc_DH/Rdtase_CS"/>
</dbReference>
<comment type="similarity">
    <text evidence="1">Belongs to the short-chain dehydrogenases/reductases (SDR) family.</text>
</comment>
<dbReference type="RefSeq" id="WP_092750302.1">
    <property type="nucleotide sequence ID" value="NZ_FMAJ01000004.1"/>
</dbReference>
<dbReference type="SUPFAM" id="SSF51735">
    <property type="entry name" value="NAD(P)-binding Rossmann-fold domains"/>
    <property type="match status" value="1"/>
</dbReference>
<keyword evidence="2" id="KW-0560">Oxidoreductase</keyword>
<gene>
    <name evidence="3" type="ORF">GA0061105_104419</name>
</gene>
<dbReference type="Gene3D" id="3.40.50.720">
    <property type="entry name" value="NAD(P)-binding Rossmann-like Domain"/>
    <property type="match status" value="1"/>
</dbReference>
<sequence length="266" mass="27974">MVDHESGKGLAVITGASTGIGYELAKCAARDGYDLIIAADEDRIDQAAAKLREFGTMIDAVEADLSTLEGVDRLVERITASGRSVDLLMANAGRGLGKGFLDQDFAEAGKVVGTNITGTIYLIHQIGNQMRSRGEGRILLTGSIAGFMPGSYQAVYNATKAFINSFSFALREELKDSGVTVSCLMPGATETEFFKRAGLLDTAIGQLKKDDAGEVARIGYDAMMDGEGDVVSGWKNKLQAAVANVTPASVLAQQHAKMAEPGSGAK</sequence>
<accession>A0A1C3Y212</accession>
<dbReference type="PRINTS" id="PR00081">
    <property type="entry name" value="GDHRDH"/>
</dbReference>
<dbReference type="PANTHER" id="PTHR42901">
    <property type="entry name" value="ALCOHOL DEHYDROGENASE"/>
    <property type="match status" value="1"/>
</dbReference>
<protein>
    <submittedName>
        <fullName evidence="3">Short-chain dehydrogenase</fullName>
    </submittedName>
</protein>
<dbReference type="InterPro" id="IPR036291">
    <property type="entry name" value="NAD(P)-bd_dom_sf"/>
</dbReference>
<dbReference type="GO" id="GO:0016491">
    <property type="term" value="F:oxidoreductase activity"/>
    <property type="evidence" value="ECO:0007669"/>
    <property type="project" value="UniProtKB-KW"/>
</dbReference>
<dbReference type="STRING" id="1138170.GA0061105_104419"/>
<proteinExistence type="inferred from homology"/>
<evidence type="ECO:0000256" key="1">
    <source>
        <dbReference type="ARBA" id="ARBA00006484"/>
    </source>
</evidence>
<evidence type="ECO:0000313" key="3">
    <source>
        <dbReference type="EMBL" id="SCB58490.1"/>
    </source>
</evidence>
<dbReference type="CDD" id="cd05233">
    <property type="entry name" value="SDR_c"/>
    <property type="match status" value="1"/>
</dbReference>
<dbReference type="PROSITE" id="PS00061">
    <property type="entry name" value="ADH_SHORT"/>
    <property type="match status" value="1"/>
</dbReference>
<dbReference type="Pfam" id="PF00106">
    <property type="entry name" value="adh_short"/>
    <property type="match status" value="1"/>
</dbReference>